<feature type="compositionally biased region" description="Pro residues" evidence="1">
    <location>
        <begin position="196"/>
        <end position="213"/>
    </location>
</feature>
<dbReference type="KEGG" id="msv:Mesil_0502"/>
<sequence>MRLDPEVKKQVEAALKTPVPSPTDPEFDELLLRLRKENPELASLLESGVVFDDLPTPEEETARAVARRSSLLTLKHRLLDRYDELTGEWVPSRPKQIAVGFLGLVLATTLWFTLSTRETGPAKGGLPVPVATSASQQPVPVQPPAPTSEYRPGRAAGAASLASSASSESPSAQSKETATTPGGTPENPGTSDASSVPPPPSGYSEVPPPPPSGYPASSAPAGYANTGTAAQPAPPQPLTIYSASAAPAQSATGQAASTQPTAPSQPLTLYTTPSLMGAGLTLSSRPSTPPTSSSRPVTGSVADDVAASLQGQPAPSLPGGGERSVTAQAQSSLTLKKETQSTFAVRAVEGQGGQGGASISWEGLPPHLHPLRPKVAPSGLTSVIP</sequence>
<dbReference type="Proteomes" id="UP000001916">
    <property type="component" value="Chromosome"/>
</dbReference>
<accession>D7BA01</accession>
<feature type="region of interest" description="Disordered" evidence="1">
    <location>
        <begin position="119"/>
        <end position="385"/>
    </location>
</feature>
<name>D7BA01_ALLS1</name>
<dbReference type="STRING" id="526227.Mesil_0502"/>
<feature type="compositionally biased region" description="Low complexity" evidence="1">
    <location>
        <begin position="243"/>
        <end position="262"/>
    </location>
</feature>
<feature type="compositionally biased region" description="Low complexity" evidence="1">
    <location>
        <begin position="279"/>
        <end position="301"/>
    </location>
</feature>
<evidence type="ECO:0000313" key="3">
    <source>
        <dbReference type="Proteomes" id="UP000001916"/>
    </source>
</evidence>
<feature type="compositionally biased region" description="Polar residues" evidence="1">
    <location>
        <begin position="264"/>
        <end position="274"/>
    </location>
</feature>
<protein>
    <submittedName>
        <fullName evidence="2">Uncharacterized protein</fullName>
    </submittedName>
</protein>
<gene>
    <name evidence="2" type="ordered locus">Mesil_0502</name>
</gene>
<proteinExistence type="predicted"/>
<reference evidence="2 3" key="1">
    <citation type="journal article" date="2010" name="Stand. Genomic Sci.">
        <title>Complete genome sequence of Meiothermus silvanus type strain (VI-R2).</title>
        <authorList>
            <person name="Sikorski J."/>
            <person name="Tindall B.J."/>
            <person name="Lowry S."/>
            <person name="Lucas S."/>
            <person name="Nolan M."/>
            <person name="Copeland A."/>
            <person name="Glavina Del Rio T."/>
            <person name="Tice H."/>
            <person name="Cheng J.F."/>
            <person name="Han C."/>
            <person name="Pitluck S."/>
            <person name="Liolios K."/>
            <person name="Ivanova N."/>
            <person name="Mavromatis K."/>
            <person name="Mikhailova N."/>
            <person name="Pati A."/>
            <person name="Goodwin L."/>
            <person name="Chen A."/>
            <person name="Palaniappan K."/>
            <person name="Land M."/>
            <person name="Hauser L."/>
            <person name="Chang Y.J."/>
            <person name="Jeffries C.D."/>
            <person name="Rohde M."/>
            <person name="Goker M."/>
            <person name="Woyke T."/>
            <person name="Bristow J."/>
            <person name="Eisen J.A."/>
            <person name="Markowitz V."/>
            <person name="Hugenholtz P."/>
            <person name="Kyrpides N.C."/>
            <person name="Klenk H.P."/>
            <person name="Lapidus A."/>
        </authorList>
    </citation>
    <scope>NUCLEOTIDE SEQUENCE [LARGE SCALE GENOMIC DNA]</scope>
    <source>
        <strain evidence="3">ATCC 700542 / DSM 9946 / VI-R2</strain>
    </source>
</reference>
<dbReference type="HOGENOM" id="CLU_717298_0_0_0"/>
<feature type="compositionally biased region" description="Low complexity" evidence="1">
    <location>
        <begin position="155"/>
        <end position="195"/>
    </location>
</feature>
<feature type="compositionally biased region" description="Low complexity" evidence="1">
    <location>
        <begin position="214"/>
        <end position="224"/>
    </location>
</feature>
<dbReference type="EMBL" id="CP002042">
    <property type="protein sequence ID" value="ADH62435.1"/>
    <property type="molecule type" value="Genomic_DNA"/>
</dbReference>
<dbReference type="AlphaFoldDB" id="D7BA01"/>
<keyword evidence="3" id="KW-1185">Reference proteome</keyword>
<feature type="compositionally biased region" description="Polar residues" evidence="1">
    <location>
        <begin position="325"/>
        <end position="334"/>
    </location>
</feature>
<evidence type="ECO:0000256" key="1">
    <source>
        <dbReference type="SAM" id="MobiDB-lite"/>
    </source>
</evidence>
<organism evidence="2 3">
    <name type="scientific">Allomeiothermus silvanus (strain ATCC 700542 / DSM 9946 / NBRC 106475 / NCIMB 13440 / VI-R2)</name>
    <name type="common">Thermus silvanus</name>
    <dbReference type="NCBI Taxonomy" id="526227"/>
    <lineage>
        <taxon>Bacteria</taxon>
        <taxon>Thermotogati</taxon>
        <taxon>Deinococcota</taxon>
        <taxon>Deinococci</taxon>
        <taxon>Thermales</taxon>
        <taxon>Thermaceae</taxon>
        <taxon>Allomeiothermus</taxon>
    </lineage>
</organism>
<evidence type="ECO:0000313" key="2">
    <source>
        <dbReference type="EMBL" id="ADH62435.1"/>
    </source>
</evidence>
<dbReference type="RefSeq" id="WP_013157041.1">
    <property type="nucleotide sequence ID" value="NC_014212.1"/>
</dbReference>